<dbReference type="Proteomes" id="UP000789525">
    <property type="component" value="Unassembled WGS sequence"/>
</dbReference>
<feature type="non-terminal residue" evidence="1">
    <location>
        <position position="1"/>
    </location>
</feature>
<protein>
    <submittedName>
        <fullName evidence="1">11521_t:CDS:1</fullName>
    </submittedName>
</protein>
<reference evidence="1" key="1">
    <citation type="submission" date="2021-06" db="EMBL/GenBank/DDBJ databases">
        <authorList>
            <person name="Kallberg Y."/>
            <person name="Tangrot J."/>
            <person name="Rosling A."/>
        </authorList>
    </citation>
    <scope>NUCLEOTIDE SEQUENCE</scope>
    <source>
        <strain evidence="1">CL356</strain>
    </source>
</reference>
<accession>A0ACA9QN51</accession>
<gene>
    <name evidence="1" type="ORF">ACOLOM_LOCUS12788</name>
</gene>
<comment type="caution">
    <text evidence="1">The sequence shown here is derived from an EMBL/GenBank/DDBJ whole genome shotgun (WGS) entry which is preliminary data.</text>
</comment>
<keyword evidence="2" id="KW-1185">Reference proteome</keyword>
<evidence type="ECO:0000313" key="2">
    <source>
        <dbReference type="Proteomes" id="UP000789525"/>
    </source>
</evidence>
<dbReference type="EMBL" id="CAJVPT010054109">
    <property type="protein sequence ID" value="CAG8752779.1"/>
    <property type="molecule type" value="Genomic_DNA"/>
</dbReference>
<evidence type="ECO:0000313" key="1">
    <source>
        <dbReference type="EMBL" id="CAG8752779.1"/>
    </source>
</evidence>
<organism evidence="1 2">
    <name type="scientific">Acaulospora colombiana</name>
    <dbReference type="NCBI Taxonomy" id="27376"/>
    <lineage>
        <taxon>Eukaryota</taxon>
        <taxon>Fungi</taxon>
        <taxon>Fungi incertae sedis</taxon>
        <taxon>Mucoromycota</taxon>
        <taxon>Glomeromycotina</taxon>
        <taxon>Glomeromycetes</taxon>
        <taxon>Diversisporales</taxon>
        <taxon>Acaulosporaceae</taxon>
        <taxon>Acaulospora</taxon>
    </lineage>
</organism>
<feature type="non-terminal residue" evidence="1">
    <location>
        <position position="146"/>
    </location>
</feature>
<sequence length="146" mass="16171">HPGVRGHDVDDFNNVGNEPMGHSQLATGMSRLIANLGRRTNEPTLTFLCHKQCQLPLLRLGFERGFPMNVASSVSTNKEYRAIVCSAQPAHNGRGVETPPKTELDNCARTQTGRREIDQDAYKIDRLGMPPFDMRSRRLALAAKGT</sequence>
<name>A0ACA9QN51_9GLOM</name>
<proteinExistence type="predicted"/>